<evidence type="ECO:0000313" key="1">
    <source>
        <dbReference type="EMBL" id="KAH7278889.1"/>
    </source>
</evidence>
<comment type="caution">
    <text evidence="1">The sequence shown here is derived from an EMBL/GenBank/DDBJ whole genome shotgun (WGS) entry which is preliminary data.</text>
</comment>
<accession>A0A8T2Q5A3</accession>
<dbReference type="Proteomes" id="UP000825935">
    <property type="component" value="Chromosome 38"/>
</dbReference>
<organism evidence="1 2">
    <name type="scientific">Ceratopteris richardii</name>
    <name type="common">Triangle waterfern</name>
    <dbReference type="NCBI Taxonomy" id="49495"/>
    <lineage>
        <taxon>Eukaryota</taxon>
        <taxon>Viridiplantae</taxon>
        <taxon>Streptophyta</taxon>
        <taxon>Embryophyta</taxon>
        <taxon>Tracheophyta</taxon>
        <taxon>Polypodiopsida</taxon>
        <taxon>Polypodiidae</taxon>
        <taxon>Polypodiales</taxon>
        <taxon>Pteridineae</taxon>
        <taxon>Pteridaceae</taxon>
        <taxon>Parkerioideae</taxon>
        <taxon>Ceratopteris</taxon>
    </lineage>
</organism>
<sequence>MGRSKQAWCFYRLVKPYWQNNCIIGTCTGRLAGRLAHLHHEKIKEGASCKMHGDNCLFLIRLSWSGPKIHSRLAGRLAHLHHEKIKEGASCKMHGDNCLFLIRLSWSGPKIHRHPNLPYDREKLLCLSYDRFLLKAPYQLTYIF</sequence>
<dbReference type="AlphaFoldDB" id="A0A8T2Q5A3"/>
<proteinExistence type="predicted"/>
<gene>
    <name evidence="1" type="ORF">KP509_38G062700</name>
</gene>
<reference evidence="1" key="1">
    <citation type="submission" date="2021-08" db="EMBL/GenBank/DDBJ databases">
        <title>WGS assembly of Ceratopteris richardii.</title>
        <authorList>
            <person name="Marchant D.B."/>
            <person name="Chen G."/>
            <person name="Jenkins J."/>
            <person name="Shu S."/>
            <person name="Leebens-Mack J."/>
            <person name="Grimwood J."/>
            <person name="Schmutz J."/>
            <person name="Soltis P."/>
            <person name="Soltis D."/>
            <person name="Chen Z.-H."/>
        </authorList>
    </citation>
    <scope>NUCLEOTIDE SEQUENCE</scope>
    <source>
        <strain evidence="1">Whitten #5841</strain>
        <tissue evidence="1">Leaf</tissue>
    </source>
</reference>
<keyword evidence="2" id="KW-1185">Reference proteome</keyword>
<dbReference type="EMBL" id="CM035443">
    <property type="protein sequence ID" value="KAH7278889.1"/>
    <property type="molecule type" value="Genomic_DNA"/>
</dbReference>
<name>A0A8T2Q5A3_CERRI</name>
<protein>
    <submittedName>
        <fullName evidence="1">Uncharacterized protein</fullName>
    </submittedName>
</protein>
<evidence type="ECO:0000313" key="2">
    <source>
        <dbReference type="Proteomes" id="UP000825935"/>
    </source>
</evidence>